<keyword evidence="3" id="KW-1133">Transmembrane helix</keyword>
<dbReference type="InterPro" id="IPR050266">
    <property type="entry name" value="AB_hydrolase_sf"/>
</dbReference>
<evidence type="ECO:0000256" key="1">
    <source>
        <dbReference type="ARBA" id="ARBA00008645"/>
    </source>
</evidence>
<comment type="similarity">
    <text evidence="1">Belongs to the AB hydrolase superfamily.</text>
</comment>
<sequence length="360" mass="40854">MEEKVGGNEKGLLERTELQIEIQDIKVSLVRWGWKGEQQGDGSDKYLLVHGWLDNAASFEGVVGHLMRHPPFARSQLVALDLPGHGHSSHSNRTYHLVDYVQTLLRIADALGWTEFCLIGHSLGANICLLLSSTIPNRVKRLILIDSLGPFTSFSSSAHTNLQKALEWTPPPRRPRYPSLHDAAKRRSEANVVGTLDYHSAKVLTERGCQKIQSTEGHKEEYQWTYDPWLKQPAPFRFTAGGIISFIRKVECPALLILAKDGILREYGVPWVLVSLSFTPLNIVFMVIFKVVKFICLLLPGWIFKDKVYRTVAVILAYIKRIYAFRKFEIKISETGGHHLHMTQAETVARDIANWVSKYK</sequence>
<dbReference type="PANTHER" id="PTHR43798">
    <property type="entry name" value="MONOACYLGLYCEROL LIPASE"/>
    <property type="match status" value="1"/>
</dbReference>
<evidence type="ECO:0000256" key="3">
    <source>
        <dbReference type="SAM" id="Phobius"/>
    </source>
</evidence>
<name>A0A6B2L7R4_9EUKA</name>
<keyword evidence="2" id="KW-0378">Hydrolase</keyword>
<evidence type="ECO:0000259" key="4">
    <source>
        <dbReference type="Pfam" id="PF00561"/>
    </source>
</evidence>
<dbReference type="SUPFAM" id="SSF53474">
    <property type="entry name" value="alpha/beta-Hydrolases"/>
    <property type="match status" value="1"/>
</dbReference>
<dbReference type="InterPro" id="IPR000073">
    <property type="entry name" value="AB_hydrolase_1"/>
</dbReference>
<accession>A0A6B2L7R4</accession>
<organism evidence="5">
    <name type="scientific">Arcella intermedia</name>
    <dbReference type="NCBI Taxonomy" id="1963864"/>
    <lineage>
        <taxon>Eukaryota</taxon>
        <taxon>Amoebozoa</taxon>
        <taxon>Tubulinea</taxon>
        <taxon>Elardia</taxon>
        <taxon>Arcellinida</taxon>
        <taxon>Sphaerothecina</taxon>
        <taxon>Arcellidae</taxon>
        <taxon>Arcella</taxon>
    </lineage>
</organism>
<dbReference type="GO" id="GO:0016020">
    <property type="term" value="C:membrane"/>
    <property type="evidence" value="ECO:0007669"/>
    <property type="project" value="TreeGrafter"/>
</dbReference>
<dbReference type="Gene3D" id="3.40.50.1820">
    <property type="entry name" value="alpha/beta hydrolase"/>
    <property type="match status" value="1"/>
</dbReference>
<feature type="domain" description="AB hydrolase-1" evidence="4">
    <location>
        <begin position="47"/>
        <end position="158"/>
    </location>
</feature>
<proteinExistence type="inferred from homology"/>
<evidence type="ECO:0000256" key="2">
    <source>
        <dbReference type="ARBA" id="ARBA00022801"/>
    </source>
</evidence>
<dbReference type="GO" id="GO:0016787">
    <property type="term" value="F:hydrolase activity"/>
    <property type="evidence" value="ECO:0007669"/>
    <property type="project" value="UniProtKB-KW"/>
</dbReference>
<dbReference type="AlphaFoldDB" id="A0A6B2L7R4"/>
<evidence type="ECO:0000313" key="5">
    <source>
        <dbReference type="EMBL" id="NDV33063.1"/>
    </source>
</evidence>
<dbReference type="EMBL" id="GIBP01004094">
    <property type="protein sequence ID" value="NDV33063.1"/>
    <property type="molecule type" value="Transcribed_RNA"/>
</dbReference>
<keyword evidence="3" id="KW-0472">Membrane</keyword>
<dbReference type="PRINTS" id="PR00111">
    <property type="entry name" value="ABHYDROLASE"/>
</dbReference>
<protein>
    <recommendedName>
        <fullName evidence="4">AB hydrolase-1 domain-containing protein</fullName>
    </recommendedName>
</protein>
<feature type="transmembrane region" description="Helical" evidence="3">
    <location>
        <begin position="283"/>
        <end position="304"/>
    </location>
</feature>
<dbReference type="PANTHER" id="PTHR43798:SF14">
    <property type="entry name" value="SERINE HYDROLASE-LIKE PROTEIN DDB_G0286239"/>
    <property type="match status" value="1"/>
</dbReference>
<reference evidence="5" key="1">
    <citation type="journal article" date="2020" name="J. Eukaryot. Microbiol.">
        <title>De novo Sequencing, Assembly and Annotation of the Transcriptome for the Free-Living Testate Amoeba Arcella intermedia.</title>
        <authorList>
            <person name="Ribeiro G.M."/>
            <person name="Porfirio-Sousa A.L."/>
            <person name="Maurer-Alcala X.X."/>
            <person name="Katz L.A."/>
            <person name="Lahr D.J.G."/>
        </authorList>
    </citation>
    <scope>NUCLEOTIDE SEQUENCE</scope>
</reference>
<dbReference type="Pfam" id="PF00561">
    <property type="entry name" value="Abhydrolase_1"/>
    <property type="match status" value="1"/>
</dbReference>
<keyword evidence="3" id="KW-0812">Transmembrane</keyword>
<dbReference type="InterPro" id="IPR029058">
    <property type="entry name" value="AB_hydrolase_fold"/>
</dbReference>